<sequence>MRNLHANQKTTHNPKSQISRLETIHRLINGRSFQPELVEEKLSKINTDYLTPYCLVYFKYLNARHHFNYYKQENAIEHLELASGLLDDMDRTAYQQGVKICNDEYHFTRAYVRFVLSTLSFDEYETPYLLSKVRRTVDNALSYNSNNQKFVWLQKQLVA</sequence>
<gene>
    <name evidence="1" type="ORF">ACFSTE_09315</name>
</gene>
<evidence type="ECO:0000313" key="1">
    <source>
        <dbReference type="EMBL" id="MFD2591029.1"/>
    </source>
</evidence>
<reference evidence="2" key="1">
    <citation type="journal article" date="2019" name="Int. J. Syst. Evol. Microbiol.">
        <title>The Global Catalogue of Microorganisms (GCM) 10K type strain sequencing project: providing services to taxonomists for standard genome sequencing and annotation.</title>
        <authorList>
            <consortium name="The Broad Institute Genomics Platform"/>
            <consortium name="The Broad Institute Genome Sequencing Center for Infectious Disease"/>
            <person name="Wu L."/>
            <person name="Ma J."/>
        </authorList>
    </citation>
    <scope>NUCLEOTIDE SEQUENCE [LARGE SCALE GENOMIC DNA]</scope>
    <source>
        <strain evidence="2">KCTC 42423</strain>
    </source>
</reference>
<comment type="caution">
    <text evidence="1">The sequence shown here is derived from an EMBL/GenBank/DDBJ whole genome shotgun (WGS) entry which is preliminary data.</text>
</comment>
<dbReference type="EMBL" id="JBHULX010000013">
    <property type="protein sequence ID" value="MFD2591029.1"/>
    <property type="molecule type" value="Genomic_DNA"/>
</dbReference>
<proteinExistence type="predicted"/>
<accession>A0ABW5N802</accession>
<keyword evidence="2" id="KW-1185">Reference proteome</keyword>
<organism evidence="1 2">
    <name type="scientific">Aquimarina hainanensis</name>
    <dbReference type="NCBI Taxonomy" id="1578017"/>
    <lineage>
        <taxon>Bacteria</taxon>
        <taxon>Pseudomonadati</taxon>
        <taxon>Bacteroidota</taxon>
        <taxon>Flavobacteriia</taxon>
        <taxon>Flavobacteriales</taxon>
        <taxon>Flavobacteriaceae</taxon>
        <taxon>Aquimarina</taxon>
    </lineage>
</organism>
<name>A0ABW5N802_9FLAO</name>
<dbReference type="RefSeq" id="WP_378253218.1">
    <property type="nucleotide sequence ID" value="NZ_JBHSJV010000001.1"/>
</dbReference>
<dbReference type="Proteomes" id="UP001597459">
    <property type="component" value="Unassembled WGS sequence"/>
</dbReference>
<evidence type="ECO:0000313" key="2">
    <source>
        <dbReference type="Proteomes" id="UP001597459"/>
    </source>
</evidence>
<protein>
    <submittedName>
        <fullName evidence="1">Uncharacterized protein</fullName>
    </submittedName>
</protein>